<dbReference type="EMBL" id="JAMKPW020000026">
    <property type="protein sequence ID" value="KAK8204633.1"/>
    <property type="molecule type" value="Genomic_DNA"/>
</dbReference>
<accession>A0ACC3SAI4</accession>
<sequence length="253" mass="27704">MRSESRSQSNAAHGTIASPVLKGYVLARREVSISEHKRPTSLASPLSASRQTESPGAAVPRPGAAVRPTRSGSSSRHRGKARRLVPSTGTSSRTGLKVLMKAFPAKGRTWSRKRRIDGDPVRYQTEWIQKSLLRRAGSDRGLMRWLGEQTVLPFADNSIPAANQLCLLAEDTKRRAKVKPPTILTYARAIRGPYPSPTEVVRPATALGGRTRQSPERSLSHEHFGFPSEWTVDPSTLVWTTKSSPSALLRGPL</sequence>
<organism evidence="1 2">
    <name type="scientific">Zalaria obscura</name>
    <dbReference type="NCBI Taxonomy" id="2024903"/>
    <lineage>
        <taxon>Eukaryota</taxon>
        <taxon>Fungi</taxon>
        <taxon>Dikarya</taxon>
        <taxon>Ascomycota</taxon>
        <taxon>Pezizomycotina</taxon>
        <taxon>Dothideomycetes</taxon>
        <taxon>Dothideomycetidae</taxon>
        <taxon>Dothideales</taxon>
        <taxon>Zalariaceae</taxon>
        <taxon>Zalaria</taxon>
    </lineage>
</organism>
<evidence type="ECO:0000313" key="2">
    <source>
        <dbReference type="Proteomes" id="UP001320706"/>
    </source>
</evidence>
<proteinExistence type="predicted"/>
<keyword evidence="2" id="KW-1185">Reference proteome</keyword>
<name>A0ACC3SAI4_9PEZI</name>
<reference evidence="1" key="1">
    <citation type="submission" date="2024-02" db="EMBL/GenBank/DDBJ databases">
        <title>Metagenome Assembled Genome of Zalaria obscura JY119.</title>
        <authorList>
            <person name="Vighnesh L."/>
            <person name="Jagadeeshwari U."/>
            <person name="Venkata Ramana C."/>
            <person name="Sasikala C."/>
        </authorList>
    </citation>
    <scope>NUCLEOTIDE SEQUENCE</scope>
    <source>
        <strain evidence="1">JY119</strain>
    </source>
</reference>
<protein>
    <submittedName>
        <fullName evidence="1">Uncharacterized protein</fullName>
    </submittedName>
</protein>
<comment type="caution">
    <text evidence="1">The sequence shown here is derived from an EMBL/GenBank/DDBJ whole genome shotgun (WGS) entry which is preliminary data.</text>
</comment>
<evidence type="ECO:0000313" key="1">
    <source>
        <dbReference type="EMBL" id="KAK8204633.1"/>
    </source>
</evidence>
<gene>
    <name evidence="1" type="ORF">M8818_005073</name>
</gene>
<dbReference type="Proteomes" id="UP001320706">
    <property type="component" value="Unassembled WGS sequence"/>
</dbReference>